<dbReference type="GO" id="GO:0003735">
    <property type="term" value="F:structural constituent of ribosome"/>
    <property type="evidence" value="ECO:0007669"/>
    <property type="project" value="InterPro"/>
</dbReference>
<gene>
    <name evidence="5" type="ORF">CTI12_AA229100</name>
</gene>
<feature type="region of interest" description="Disordered" evidence="4">
    <location>
        <begin position="91"/>
        <end position="131"/>
    </location>
</feature>
<dbReference type="Gene3D" id="3.30.230.10">
    <property type="match status" value="1"/>
</dbReference>
<comment type="similarity">
    <text evidence="1">Belongs to the universal ribosomal protein uS9 family.</text>
</comment>
<name>A0A2U1NTZ1_ARTAN</name>
<dbReference type="InterPro" id="IPR000754">
    <property type="entry name" value="Ribosomal_uS9"/>
</dbReference>
<dbReference type="SUPFAM" id="SSF54211">
    <property type="entry name" value="Ribosomal protein S5 domain 2-like"/>
    <property type="match status" value="1"/>
</dbReference>
<feature type="compositionally biased region" description="Basic and acidic residues" evidence="4">
    <location>
        <begin position="118"/>
        <end position="131"/>
    </location>
</feature>
<dbReference type="Pfam" id="PF00380">
    <property type="entry name" value="Ribosomal_S9"/>
    <property type="match status" value="1"/>
</dbReference>
<dbReference type="EMBL" id="PKPP01002193">
    <property type="protein sequence ID" value="PWA76972.1"/>
    <property type="molecule type" value="Genomic_DNA"/>
</dbReference>
<evidence type="ECO:0000313" key="5">
    <source>
        <dbReference type="EMBL" id="PWA76972.1"/>
    </source>
</evidence>
<comment type="caution">
    <text evidence="5">The sequence shown here is derived from an EMBL/GenBank/DDBJ whole genome shotgun (WGS) entry which is preliminary data.</text>
</comment>
<dbReference type="GO" id="GO:0006412">
    <property type="term" value="P:translation"/>
    <property type="evidence" value="ECO:0007669"/>
    <property type="project" value="InterPro"/>
</dbReference>
<dbReference type="NCBIfam" id="NF001099">
    <property type="entry name" value="PRK00132.1"/>
    <property type="match status" value="1"/>
</dbReference>
<dbReference type="AlphaFoldDB" id="A0A2U1NTZ1"/>
<feature type="compositionally biased region" description="Low complexity" evidence="4">
    <location>
        <begin position="53"/>
        <end position="70"/>
    </location>
</feature>
<keyword evidence="2 5" id="KW-0689">Ribosomal protein</keyword>
<dbReference type="PANTHER" id="PTHR21569">
    <property type="entry name" value="RIBOSOMAL PROTEIN S9"/>
    <property type="match status" value="1"/>
</dbReference>
<dbReference type="STRING" id="35608.A0A2U1NTZ1"/>
<sequence length="404" mass="44241">MLSRILASKPSSSKCSCFIKTLLSSSSQSQNQNPNNSSSIFSTINKGGHRYFSSGNNDNNDNNKSSSSWNISSLGGGESIESLFSFSTVQEEESSKVSKNPNNDDNDNGVFALSGQEDNEKKQQEEEEKNRLLDEEAKSLTGVLKERLVMQSIIGPSRLSYPLLFGAAAGVMHTGEVDLVCPDHAFGDLIAASGITDDMLDSLMALKDLDDVPGLPPLSTIEDMRYEKNTRKSTRADIERQKQEEIANARVRQVDSQGRAYGTGKRKCSIARVWIEPGEGKFLINDNQFDIYFPMLDQRAALLRPLTETKTLGLLDVNCTVKGGGVSGAIRLGMSRALQNWAPDQFRPPLKEAGFLTRDSRIVERKKPGVIGTVGSIVRQLQQDTQQKTGTNIHVGDASVESDE</sequence>
<evidence type="ECO:0000256" key="2">
    <source>
        <dbReference type="ARBA" id="ARBA00022980"/>
    </source>
</evidence>
<evidence type="ECO:0000256" key="1">
    <source>
        <dbReference type="ARBA" id="ARBA00005251"/>
    </source>
</evidence>
<feature type="region of interest" description="Disordered" evidence="4">
    <location>
        <begin position="51"/>
        <end position="70"/>
    </location>
</feature>
<accession>A0A2U1NTZ1</accession>
<evidence type="ECO:0000313" key="6">
    <source>
        <dbReference type="Proteomes" id="UP000245207"/>
    </source>
</evidence>
<evidence type="ECO:0000256" key="3">
    <source>
        <dbReference type="ARBA" id="ARBA00023274"/>
    </source>
</evidence>
<dbReference type="Proteomes" id="UP000245207">
    <property type="component" value="Unassembled WGS sequence"/>
</dbReference>
<dbReference type="InterPro" id="IPR023035">
    <property type="entry name" value="Ribosomal_uS9_bac/plastid"/>
</dbReference>
<dbReference type="GO" id="GO:0022627">
    <property type="term" value="C:cytosolic small ribosomal subunit"/>
    <property type="evidence" value="ECO:0007669"/>
    <property type="project" value="TreeGrafter"/>
</dbReference>
<protein>
    <submittedName>
        <fullName evidence="5">Ribosomal protein S9, Ribosomal protein S5 domain 2-type fold protein</fullName>
    </submittedName>
</protein>
<dbReference type="GO" id="GO:0003723">
    <property type="term" value="F:RNA binding"/>
    <property type="evidence" value="ECO:0007669"/>
    <property type="project" value="TreeGrafter"/>
</dbReference>
<dbReference type="PANTHER" id="PTHR21569:SF1">
    <property type="entry name" value="SMALL RIBOSOMAL SUBUNIT PROTEIN US9M"/>
    <property type="match status" value="1"/>
</dbReference>
<proteinExistence type="inferred from homology"/>
<keyword evidence="6" id="KW-1185">Reference proteome</keyword>
<dbReference type="OrthoDB" id="10254627at2759"/>
<reference evidence="5 6" key="1">
    <citation type="journal article" date="2018" name="Mol. Plant">
        <title>The genome of Artemisia annua provides insight into the evolution of Asteraceae family and artemisinin biosynthesis.</title>
        <authorList>
            <person name="Shen Q."/>
            <person name="Zhang L."/>
            <person name="Liao Z."/>
            <person name="Wang S."/>
            <person name="Yan T."/>
            <person name="Shi P."/>
            <person name="Liu M."/>
            <person name="Fu X."/>
            <person name="Pan Q."/>
            <person name="Wang Y."/>
            <person name="Lv Z."/>
            <person name="Lu X."/>
            <person name="Zhang F."/>
            <person name="Jiang W."/>
            <person name="Ma Y."/>
            <person name="Chen M."/>
            <person name="Hao X."/>
            <person name="Li L."/>
            <person name="Tang Y."/>
            <person name="Lv G."/>
            <person name="Zhou Y."/>
            <person name="Sun X."/>
            <person name="Brodelius P.E."/>
            <person name="Rose J.K.C."/>
            <person name="Tang K."/>
        </authorList>
    </citation>
    <scope>NUCLEOTIDE SEQUENCE [LARGE SCALE GENOMIC DNA]</scope>
    <source>
        <strain evidence="6">cv. Huhao1</strain>
        <tissue evidence="5">Leaf</tissue>
    </source>
</reference>
<keyword evidence="3" id="KW-0687">Ribonucleoprotein</keyword>
<dbReference type="InterPro" id="IPR020568">
    <property type="entry name" value="Ribosomal_Su5_D2-typ_SF"/>
</dbReference>
<organism evidence="5 6">
    <name type="scientific">Artemisia annua</name>
    <name type="common">Sweet wormwood</name>
    <dbReference type="NCBI Taxonomy" id="35608"/>
    <lineage>
        <taxon>Eukaryota</taxon>
        <taxon>Viridiplantae</taxon>
        <taxon>Streptophyta</taxon>
        <taxon>Embryophyta</taxon>
        <taxon>Tracheophyta</taxon>
        <taxon>Spermatophyta</taxon>
        <taxon>Magnoliopsida</taxon>
        <taxon>eudicotyledons</taxon>
        <taxon>Gunneridae</taxon>
        <taxon>Pentapetalae</taxon>
        <taxon>asterids</taxon>
        <taxon>campanulids</taxon>
        <taxon>Asterales</taxon>
        <taxon>Asteraceae</taxon>
        <taxon>Asteroideae</taxon>
        <taxon>Anthemideae</taxon>
        <taxon>Artemisiinae</taxon>
        <taxon>Artemisia</taxon>
    </lineage>
</organism>
<evidence type="ECO:0000256" key="4">
    <source>
        <dbReference type="SAM" id="MobiDB-lite"/>
    </source>
</evidence>
<dbReference type="InterPro" id="IPR014721">
    <property type="entry name" value="Ribsml_uS5_D2-typ_fold_subgr"/>
</dbReference>